<keyword evidence="2" id="KW-1185">Reference proteome</keyword>
<protein>
    <submittedName>
        <fullName evidence="1">Uncharacterized protein</fullName>
    </submittedName>
</protein>
<dbReference type="Proteomes" id="UP000253769">
    <property type="component" value="Unassembled WGS sequence"/>
</dbReference>
<sequence length="101" mass="11454">MKILLIPILLGVGLFSSWLMATEQYPINHHNCGTGVSLVITGEDRFDPMVQQLLLKQQMSGHRLVDKPRFLVIPYDGEAELTEVQIRYLEMLLSKAAKSTR</sequence>
<evidence type="ECO:0000313" key="2">
    <source>
        <dbReference type="Proteomes" id="UP000253769"/>
    </source>
</evidence>
<dbReference type="EMBL" id="QQOH01000001">
    <property type="protein sequence ID" value="RDE24552.1"/>
    <property type="molecule type" value="Genomic_DNA"/>
</dbReference>
<comment type="caution">
    <text evidence="1">The sequence shown here is derived from an EMBL/GenBank/DDBJ whole genome shotgun (WGS) entry which is preliminary data.</text>
</comment>
<dbReference type="AlphaFoldDB" id="A0A369WS94"/>
<accession>A0A369WS94</accession>
<organism evidence="1 2">
    <name type="scientific">Motiliproteus coralliicola</name>
    <dbReference type="NCBI Taxonomy" id="2283196"/>
    <lineage>
        <taxon>Bacteria</taxon>
        <taxon>Pseudomonadati</taxon>
        <taxon>Pseudomonadota</taxon>
        <taxon>Gammaproteobacteria</taxon>
        <taxon>Oceanospirillales</taxon>
        <taxon>Oceanospirillaceae</taxon>
        <taxon>Motiliproteus</taxon>
    </lineage>
</organism>
<dbReference type="RefSeq" id="WP_114694139.1">
    <property type="nucleotide sequence ID" value="NZ_QQOH01000001.1"/>
</dbReference>
<reference evidence="1 2" key="1">
    <citation type="submission" date="2018-07" db="EMBL/GenBank/DDBJ databases">
        <title>Motiliproteus coralliicola sp. nov., a bacterium isolated from Coral.</title>
        <authorList>
            <person name="Wang G."/>
        </authorList>
    </citation>
    <scope>NUCLEOTIDE SEQUENCE [LARGE SCALE GENOMIC DNA]</scope>
    <source>
        <strain evidence="1 2">C34</strain>
    </source>
</reference>
<evidence type="ECO:0000313" key="1">
    <source>
        <dbReference type="EMBL" id="RDE24552.1"/>
    </source>
</evidence>
<gene>
    <name evidence="1" type="ORF">DV711_02895</name>
</gene>
<name>A0A369WS94_9GAMM</name>
<proteinExistence type="predicted"/>